<sequence>MDRPAVPSPGDEHWAPDLLVLARRTLTYAGRLLVELEPDGTVFQHSPLAGMAAVEQRYPSWAMGPFGRIEPEHALPAAAGVFALVQGGTVRYVGASTHLERTFGVRHGLGDISRRDCQQATAEERCRLNRLVVAEARAGRTVDLYVLATGRVSRWRRSTGEDPTLLAAELAEAAHGSWHLPR</sequence>
<evidence type="ECO:0000313" key="1">
    <source>
        <dbReference type="EMBL" id="MBO1751325.1"/>
    </source>
</evidence>
<dbReference type="EMBL" id="JAGEMK010000002">
    <property type="protein sequence ID" value="MBO1751325.1"/>
    <property type="molecule type" value="Genomic_DNA"/>
</dbReference>
<comment type="caution">
    <text evidence="1">The sequence shown here is derived from an EMBL/GenBank/DDBJ whole genome shotgun (WGS) entry which is preliminary data.</text>
</comment>
<reference evidence="1" key="1">
    <citation type="submission" date="2021-03" db="EMBL/GenBank/DDBJ databases">
        <title>Actinotalea soli sp. nov., isolated from soil.</title>
        <authorList>
            <person name="Ping W."/>
            <person name="Zhang J."/>
        </authorList>
    </citation>
    <scope>NUCLEOTIDE SEQUENCE</scope>
    <source>
        <strain evidence="1">BY-33</strain>
    </source>
</reference>
<accession>A0A939LQT6</accession>
<dbReference type="Proteomes" id="UP000664209">
    <property type="component" value="Unassembled WGS sequence"/>
</dbReference>
<evidence type="ECO:0000313" key="2">
    <source>
        <dbReference type="Proteomes" id="UP000664209"/>
    </source>
</evidence>
<dbReference type="RefSeq" id="WP_208054989.1">
    <property type="nucleotide sequence ID" value="NZ_JAGEMK010000002.1"/>
</dbReference>
<gene>
    <name evidence="1" type="ORF">J4G33_05865</name>
</gene>
<keyword evidence="2" id="KW-1185">Reference proteome</keyword>
<name>A0A939LQT6_9CELL</name>
<protein>
    <submittedName>
        <fullName evidence="1">Uncharacterized protein</fullName>
    </submittedName>
</protein>
<organism evidence="1 2">
    <name type="scientific">Actinotalea soli</name>
    <dbReference type="NCBI Taxonomy" id="2819234"/>
    <lineage>
        <taxon>Bacteria</taxon>
        <taxon>Bacillati</taxon>
        <taxon>Actinomycetota</taxon>
        <taxon>Actinomycetes</taxon>
        <taxon>Micrococcales</taxon>
        <taxon>Cellulomonadaceae</taxon>
        <taxon>Actinotalea</taxon>
    </lineage>
</organism>
<proteinExistence type="predicted"/>
<dbReference type="AlphaFoldDB" id="A0A939LQT6"/>